<accession>A0ABT5LML3</accession>
<reference evidence="1 2" key="1">
    <citation type="submission" date="2023-02" db="EMBL/GenBank/DDBJ databases">
        <title>Entomopathogenic bacteria.</title>
        <authorList>
            <person name="Machado R.A."/>
        </authorList>
    </citation>
    <scope>NUCLEOTIDE SEQUENCE [LARGE SCALE GENOMIC DNA]</scope>
    <source>
        <strain evidence="1 2">XENO-10</strain>
    </source>
</reference>
<protein>
    <submittedName>
        <fullName evidence="1">Ubiquitin carboxyl-hydrolase</fullName>
    </submittedName>
</protein>
<comment type="caution">
    <text evidence="1">The sequence shown here is derived from an EMBL/GenBank/DDBJ whole genome shotgun (WGS) entry which is preliminary data.</text>
</comment>
<dbReference type="Proteomes" id="UP001217178">
    <property type="component" value="Unassembled WGS sequence"/>
</dbReference>
<proteinExistence type="predicted"/>
<name>A0ABT5LML3_9GAMM</name>
<keyword evidence="2" id="KW-1185">Reference proteome</keyword>
<gene>
    <name evidence="1" type="ORF">PSI23_20930</name>
</gene>
<dbReference type="RefSeq" id="WP_273556884.1">
    <property type="nucleotide sequence ID" value="NZ_JAQRFI010000126.1"/>
</dbReference>
<evidence type="ECO:0000313" key="1">
    <source>
        <dbReference type="EMBL" id="MDC9591676.1"/>
    </source>
</evidence>
<dbReference type="Gene3D" id="1.10.10.60">
    <property type="entry name" value="Homeodomain-like"/>
    <property type="match status" value="1"/>
</dbReference>
<sequence length="152" mass="17437">MGRQNKLGRPSDYLPEVADDICALLAEGESLRSICKRPGMPNKSTVFRWLHEHKDFCDQYAHAREVQAETLIEETLEIADDCIADPAEVAKAKLRVDTRKWFITKVAPKKYGELVKQEIDHKSTDGSMTPNNIDLSHLSFEQLQELRKNREK</sequence>
<organism evidence="1 2">
    <name type="scientific">Xenorhabdus yunnanensis</name>
    <dbReference type="NCBI Taxonomy" id="3025878"/>
    <lineage>
        <taxon>Bacteria</taxon>
        <taxon>Pseudomonadati</taxon>
        <taxon>Pseudomonadota</taxon>
        <taxon>Gammaproteobacteria</taxon>
        <taxon>Enterobacterales</taxon>
        <taxon>Morganellaceae</taxon>
        <taxon>Xenorhabdus</taxon>
    </lineage>
</organism>
<dbReference type="EMBL" id="JAQRFI010000126">
    <property type="protein sequence ID" value="MDC9591676.1"/>
    <property type="molecule type" value="Genomic_DNA"/>
</dbReference>
<dbReference type="InterPro" id="IPR048683">
    <property type="entry name" value="Sf6_terminase"/>
</dbReference>
<dbReference type="Pfam" id="PF20901">
    <property type="entry name" value="Sf6_terminase"/>
    <property type="match status" value="1"/>
</dbReference>
<evidence type="ECO:0000313" key="2">
    <source>
        <dbReference type="Proteomes" id="UP001217178"/>
    </source>
</evidence>